<dbReference type="PANTHER" id="PTHR40446:SF2">
    <property type="entry name" value="N-ACETYLGLUCOSAMINE-1-PHOSPHODIESTER ALPHA-N-ACETYLGLUCOSAMINIDASE"/>
    <property type="match status" value="1"/>
</dbReference>
<feature type="domain" description="Phosphodiester glycosidase" evidence="1">
    <location>
        <begin position="206"/>
        <end position="371"/>
    </location>
</feature>
<gene>
    <name evidence="2" type="ORF">AB0E61_01930</name>
</gene>
<dbReference type="GO" id="GO:0016798">
    <property type="term" value="F:hydrolase activity, acting on glycosyl bonds"/>
    <property type="evidence" value="ECO:0007669"/>
    <property type="project" value="UniProtKB-KW"/>
</dbReference>
<evidence type="ECO:0000313" key="2">
    <source>
        <dbReference type="EMBL" id="MEU3708843.1"/>
    </source>
</evidence>
<evidence type="ECO:0000313" key="3">
    <source>
        <dbReference type="Proteomes" id="UP001550853"/>
    </source>
</evidence>
<sequence length="374" mass="37424">MTTAPGVRQAPGVTYTTFRVTVARGAAHGHLLTVDLRAPRVSVDLLYPGAVGARAPVSALAAARGATAAVNGDFFHLLETQHPGVPATGAPSGPAVAAGHGLKAAVPAGQRFGPAPPPGARPEDVLGIGDDRRARLDRLTLRGAAVTGHGTLPLTGLNQYALPVDGIGAYTSRWGPAARARAVCGTDTDRAAPCTTRVREVTVAHGRVTAVADRPGAGVPPGAEVLLGREEGARRLAALRPGDPVRIGHRLTGRSGAPLRCAVGGFAVLRDGRTVPGTDTGTPAVRTGAGIGDGGHTLYLLALDGSPGEPGLTLAELATVLRGVGARDGVDLDGGGSSTLVTRAPHGGPVVVRNHPSGGAERPVPNALGVFTGG</sequence>
<dbReference type="InterPro" id="IPR018711">
    <property type="entry name" value="NAGPA"/>
</dbReference>
<proteinExistence type="predicted"/>
<protein>
    <submittedName>
        <fullName evidence="2">Phosphodiester glycosidase family protein</fullName>
    </submittedName>
</protein>
<name>A0ABV2YSX1_9ACTN</name>
<comment type="caution">
    <text evidence="2">The sequence shown here is derived from an EMBL/GenBank/DDBJ whole genome shotgun (WGS) entry which is preliminary data.</text>
</comment>
<dbReference type="Pfam" id="PF09992">
    <property type="entry name" value="NAGPA"/>
    <property type="match status" value="1"/>
</dbReference>
<reference evidence="2 3" key="1">
    <citation type="submission" date="2024-06" db="EMBL/GenBank/DDBJ databases">
        <title>The Natural Products Discovery Center: Release of the First 8490 Sequenced Strains for Exploring Actinobacteria Biosynthetic Diversity.</title>
        <authorList>
            <person name="Kalkreuter E."/>
            <person name="Kautsar S.A."/>
            <person name="Yang D."/>
            <person name="Bader C.D."/>
            <person name="Teijaro C.N."/>
            <person name="Fluegel L."/>
            <person name="Davis C.M."/>
            <person name="Simpson J.R."/>
            <person name="Lauterbach L."/>
            <person name="Steele A.D."/>
            <person name="Gui C."/>
            <person name="Meng S."/>
            <person name="Li G."/>
            <person name="Viehrig K."/>
            <person name="Ye F."/>
            <person name="Su P."/>
            <person name="Kiefer A.F."/>
            <person name="Nichols A."/>
            <person name="Cepeda A.J."/>
            <person name="Yan W."/>
            <person name="Fan B."/>
            <person name="Jiang Y."/>
            <person name="Adhikari A."/>
            <person name="Zheng C.-J."/>
            <person name="Schuster L."/>
            <person name="Cowan T.M."/>
            <person name="Smanski M.J."/>
            <person name="Chevrette M.G."/>
            <person name="De Carvalho L.P.S."/>
            <person name="Shen B."/>
        </authorList>
    </citation>
    <scope>NUCLEOTIDE SEQUENCE [LARGE SCALE GENOMIC DNA]</scope>
    <source>
        <strain evidence="2 3">NPDC033039</strain>
    </source>
</reference>
<organism evidence="2 3">
    <name type="scientific">Streptomyces catenulae</name>
    <dbReference type="NCBI Taxonomy" id="66875"/>
    <lineage>
        <taxon>Bacteria</taxon>
        <taxon>Bacillati</taxon>
        <taxon>Actinomycetota</taxon>
        <taxon>Actinomycetes</taxon>
        <taxon>Kitasatosporales</taxon>
        <taxon>Streptomycetaceae</taxon>
        <taxon>Streptomyces</taxon>
    </lineage>
</organism>
<dbReference type="Proteomes" id="UP001550853">
    <property type="component" value="Unassembled WGS sequence"/>
</dbReference>
<keyword evidence="2" id="KW-0326">Glycosidase</keyword>
<dbReference type="EMBL" id="JBEZVI010000001">
    <property type="protein sequence ID" value="MEU3708843.1"/>
    <property type="molecule type" value="Genomic_DNA"/>
</dbReference>
<accession>A0ABV2YSX1</accession>
<keyword evidence="2" id="KW-0378">Hydrolase</keyword>
<evidence type="ECO:0000259" key="1">
    <source>
        <dbReference type="Pfam" id="PF09992"/>
    </source>
</evidence>
<dbReference type="PANTHER" id="PTHR40446">
    <property type="entry name" value="N-ACETYLGLUCOSAMINE-1-PHOSPHODIESTER ALPHA-N-ACETYLGLUCOSAMINIDASE"/>
    <property type="match status" value="1"/>
</dbReference>
<keyword evidence="3" id="KW-1185">Reference proteome</keyword>